<evidence type="ECO:0000256" key="2">
    <source>
        <dbReference type="ARBA" id="ARBA00022692"/>
    </source>
</evidence>
<dbReference type="InterPro" id="IPR002913">
    <property type="entry name" value="START_lipid-bd_dom"/>
</dbReference>
<feature type="domain" description="MENTAL" evidence="6">
    <location>
        <begin position="24"/>
        <end position="199"/>
    </location>
</feature>
<gene>
    <name evidence="7" type="ORF">OXX778_LOCUS6158</name>
</gene>
<dbReference type="Gene3D" id="3.30.530.20">
    <property type="match status" value="1"/>
</dbReference>
<dbReference type="EMBL" id="CAJNOC010000712">
    <property type="protein sequence ID" value="CAF0794826.1"/>
    <property type="molecule type" value="Genomic_DNA"/>
</dbReference>
<feature type="transmembrane region" description="Helical" evidence="4">
    <location>
        <begin position="100"/>
        <end position="123"/>
    </location>
</feature>
<feature type="transmembrane region" description="Helical" evidence="4">
    <location>
        <begin position="31"/>
        <end position="52"/>
    </location>
</feature>
<keyword evidence="3 4" id="KW-0472">Membrane</keyword>
<comment type="caution">
    <text evidence="7">The sequence shown here is derived from an EMBL/GenBank/DDBJ whole genome shotgun (WGS) entry which is preliminary data.</text>
</comment>
<dbReference type="Pfam" id="PF10457">
    <property type="entry name" value="MENTAL"/>
    <property type="match status" value="1"/>
</dbReference>
<evidence type="ECO:0000256" key="1">
    <source>
        <dbReference type="ARBA" id="ARBA00004141"/>
    </source>
</evidence>
<evidence type="ECO:0008006" key="9">
    <source>
        <dbReference type="Google" id="ProtNLM"/>
    </source>
</evidence>
<dbReference type="Pfam" id="PF01852">
    <property type="entry name" value="START"/>
    <property type="match status" value="1"/>
</dbReference>
<keyword evidence="4" id="KW-1133">Transmembrane helix</keyword>
<evidence type="ECO:0000313" key="8">
    <source>
        <dbReference type="Proteomes" id="UP000663879"/>
    </source>
</evidence>
<dbReference type="GO" id="GO:0140284">
    <property type="term" value="C:endoplasmic reticulum-endosome membrane contact site"/>
    <property type="evidence" value="ECO:0007669"/>
    <property type="project" value="TreeGrafter"/>
</dbReference>
<sequence>MPSNRLSAENANFLMNCSEIEFTLKATRRSFILLLFFDLTFTSLLWLIYCTTKGLSLEDAYIQEIKNYNIDSSLFDVAVAAVARFFFLNLFYTILKINHWIPAAVITFASSSFLISKVVIFAIKGTHKIITDYLILIISFLVVWVQTWYLDVKIFSNVKKQAVLLETENSTILNQNFSSYGSINTPRRIRSEIASFYASPLESPEDLSDEEKESKTRLFQVKESKTMRKKPSHEVLSNLTNIVEEPKNEKYKEYEKLGQELINNVLNIYNDKTNWKTLAEFDLIDLVKEINFRSLDTSKSLISTKQFPKIGKVFKLETIIPFGVDLIIKVLRDDVEECTKWNITVKSSKIALKITKDLSIIHVCVYEQAGGLVSPRDFVNLNKYCYLNEEHILAAKACKLEEIPESEDYVRGENGPTGYIFSRIDDNSTRLTWILNVNLKGWLPQYLIDQSLSTVQKDFIITLIKYLNDNKSIL</sequence>
<evidence type="ECO:0000259" key="5">
    <source>
        <dbReference type="PROSITE" id="PS50848"/>
    </source>
</evidence>
<dbReference type="PANTHER" id="PTHR46121">
    <property type="entry name" value="STEROIDOGENIC ACUTE REGULATORY PROTEIN-LIKE"/>
    <property type="match status" value="1"/>
</dbReference>
<feature type="domain" description="START" evidence="5">
    <location>
        <begin position="271"/>
        <end position="472"/>
    </location>
</feature>
<dbReference type="GO" id="GO:0005765">
    <property type="term" value="C:lysosomal membrane"/>
    <property type="evidence" value="ECO:0007669"/>
    <property type="project" value="TreeGrafter"/>
</dbReference>
<comment type="subcellular location">
    <subcellularLocation>
        <location evidence="1">Membrane</location>
        <topology evidence="1">Multi-pass membrane protein</topology>
    </subcellularLocation>
</comment>
<evidence type="ECO:0000256" key="4">
    <source>
        <dbReference type="SAM" id="Phobius"/>
    </source>
</evidence>
<dbReference type="GO" id="GO:0008289">
    <property type="term" value="F:lipid binding"/>
    <property type="evidence" value="ECO:0007669"/>
    <property type="project" value="InterPro"/>
</dbReference>
<reference evidence="7" key="1">
    <citation type="submission" date="2021-02" db="EMBL/GenBank/DDBJ databases">
        <authorList>
            <person name="Nowell W R."/>
        </authorList>
    </citation>
    <scope>NUCLEOTIDE SEQUENCE</scope>
    <source>
        <strain evidence="7">Ploen Becks lab</strain>
    </source>
</reference>
<keyword evidence="8" id="KW-1185">Reference proteome</keyword>
<dbReference type="PROSITE" id="PS51439">
    <property type="entry name" value="MENTAL"/>
    <property type="match status" value="1"/>
</dbReference>
<dbReference type="SMART" id="SM00234">
    <property type="entry name" value="START"/>
    <property type="match status" value="1"/>
</dbReference>
<dbReference type="InterPro" id="IPR051869">
    <property type="entry name" value="STARD3"/>
</dbReference>
<evidence type="ECO:0000313" key="7">
    <source>
        <dbReference type="EMBL" id="CAF0794826.1"/>
    </source>
</evidence>
<dbReference type="GO" id="GO:0031902">
    <property type="term" value="C:late endosome membrane"/>
    <property type="evidence" value="ECO:0007669"/>
    <property type="project" value="TreeGrafter"/>
</dbReference>
<feature type="transmembrane region" description="Helical" evidence="4">
    <location>
        <begin position="130"/>
        <end position="150"/>
    </location>
</feature>
<dbReference type="PANTHER" id="PTHR46121:SF4">
    <property type="entry name" value="STEROIDOGENIC ACUTE REGULATORY PROTEIN-LIKE"/>
    <property type="match status" value="1"/>
</dbReference>
<dbReference type="OrthoDB" id="74575at2759"/>
<evidence type="ECO:0000259" key="6">
    <source>
        <dbReference type="PROSITE" id="PS51439"/>
    </source>
</evidence>
<keyword evidence="2 4" id="KW-0812">Transmembrane</keyword>
<dbReference type="GO" id="GO:0005789">
    <property type="term" value="C:endoplasmic reticulum membrane"/>
    <property type="evidence" value="ECO:0007669"/>
    <property type="project" value="TreeGrafter"/>
</dbReference>
<dbReference type="PROSITE" id="PS50848">
    <property type="entry name" value="START"/>
    <property type="match status" value="1"/>
</dbReference>
<dbReference type="InterPro" id="IPR019498">
    <property type="entry name" value="MENTAL"/>
</dbReference>
<name>A0A813SDP4_9BILA</name>
<accession>A0A813SDP4</accession>
<organism evidence="7 8">
    <name type="scientific">Brachionus calyciflorus</name>
    <dbReference type="NCBI Taxonomy" id="104777"/>
    <lineage>
        <taxon>Eukaryota</taxon>
        <taxon>Metazoa</taxon>
        <taxon>Spiralia</taxon>
        <taxon>Gnathifera</taxon>
        <taxon>Rotifera</taxon>
        <taxon>Eurotatoria</taxon>
        <taxon>Monogononta</taxon>
        <taxon>Pseudotrocha</taxon>
        <taxon>Ploima</taxon>
        <taxon>Brachionidae</taxon>
        <taxon>Brachionus</taxon>
    </lineage>
</organism>
<dbReference type="GO" id="GO:0099044">
    <property type="term" value="P:vesicle tethering to endoplasmic reticulum"/>
    <property type="evidence" value="ECO:0007669"/>
    <property type="project" value="TreeGrafter"/>
</dbReference>
<feature type="transmembrane region" description="Helical" evidence="4">
    <location>
        <begin position="73"/>
        <end position="94"/>
    </location>
</feature>
<dbReference type="SUPFAM" id="SSF55961">
    <property type="entry name" value="Bet v1-like"/>
    <property type="match status" value="1"/>
</dbReference>
<dbReference type="InterPro" id="IPR023393">
    <property type="entry name" value="START-like_dom_sf"/>
</dbReference>
<protein>
    <recommendedName>
        <fullName evidence="9">StAR-related lipid transfer protein 3</fullName>
    </recommendedName>
</protein>
<evidence type="ECO:0000256" key="3">
    <source>
        <dbReference type="ARBA" id="ARBA00023136"/>
    </source>
</evidence>
<dbReference type="AlphaFoldDB" id="A0A813SDP4"/>
<proteinExistence type="predicted"/>
<dbReference type="Proteomes" id="UP000663879">
    <property type="component" value="Unassembled WGS sequence"/>
</dbReference>